<accession>A0A6B2LJ30</accession>
<dbReference type="InterPro" id="IPR037191">
    <property type="entry name" value="VPS9_dom_sf"/>
</dbReference>
<dbReference type="AlphaFoldDB" id="A0A6B2LJ30"/>
<feature type="domain" description="VPS9" evidence="1">
    <location>
        <begin position="50"/>
        <end position="198"/>
    </location>
</feature>
<proteinExistence type="predicted"/>
<sequence>MGKLADLTFEHYKFLRKKEDLYHQTIDAVIKIVWLFAYDDFWNLLIKTYNTEDDVYAKKIGSLWSTLKLSSPELTVPVEFQLEGLEQPYQSAILSLQQLSNSTSIESKLKCLTQAATKIISSVDTYWAKQSAPRAITVGADEILPLMIYVVVKARVPHIFSEGIFMELFIDENQSIQQEGYVLATFQMALKEIYEMKK</sequence>
<organism evidence="2">
    <name type="scientific">Arcella intermedia</name>
    <dbReference type="NCBI Taxonomy" id="1963864"/>
    <lineage>
        <taxon>Eukaryota</taxon>
        <taxon>Amoebozoa</taxon>
        <taxon>Tubulinea</taxon>
        <taxon>Elardia</taxon>
        <taxon>Arcellinida</taxon>
        <taxon>Sphaerothecina</taxon>
        <taxon>Arcellidae</taxon>
        <taxon>Arcella</taxon>
    </lineage>
</organism>
<evidence type="ECO:0000313" key="2">
    <source>
        <dbReference type="EMBL" id="NDV36698.1"/>
    </source>
</evidence>
<dbReference type="PROSITE" id="PS51205">
    <property type="entry name" value="VPS9"/>
    <property type="match status" value="1"/>
</dbReference>
<evidence type="ECO:0000259" key="1">
    <source>
        <dbReference type="PROSITE" id="PS51205"/>
    </source>
</evidence>
<reference evidence="2" key="1">
    <citation type="journal article" date="2020" name="J. Eukaryot. Microbiol.">
        <title>De novo Sequencing, Assembly and Annotation of the Transcriptome for the Free-Living Testate Amoeba Arcella intermedia.</title>
        <authorList>
            <person name="Ribeiro G.M."/>
            <person name="Porfirio-Sousa A.L."/>
            <person name="Maurer-Alcala X.X."/>
            <person name="Katz L.A."/>
            <person name="Lahr D.J.G."/>
        </authorList>
    </citation>
    <scope>NUCLEOTIDE SEQUENCE</scope>
</reference>
<dbReference type="SUPFAM" id="SSF109993">
    <property type="entry name" value="VPS9 domain"/>
    <property type="match status" value="1"/>
</dbReference>
<protein>
    <recommendedName>
        <fullName evidence="1">VPS9 domain-containing protein</fullName>
    </recommendedName>
</protein>
<dbReference type="InterPro" id="IPR003123">
    <property type="entry name" value="VPS9"/>
</dbReference>
<dbReference type="PANTHER" id="PTHR24170">
    <property type="entry name" value="ANKYRIN REPEAT DOMAIN-CONTAINING PROTEIN 27"/>
    <property type="match status" value="1"/>
</dbReference>
<dbReference type="EMBL" id="GIBP01007729">
    <property type="protein sequence ID" value="NDV36698.1"/>
    <property type="molecule type" value="Transcribed_RNA"/>
</dbReference>
<dbReference type="InterPro" id="IPR051248">
    <property type="entry name" value="UPF0507/Ank_repeat_27"/>
</dbReference>
<dbReference type="Gene3D" id="1.20.1050.80">
    <property type="entry name" value="VPS9 domain"/>
    <property type="match status" value="1"/>
</dbReference>
<name>A0A6B2LJ30_9EUKA</name>
<dbReference type="Pfam" id="PF02204">
    <property type="entry name" value="VPS9"/>
    <property type="match status" value="1"/>
</dbReference>